<name>A0A9D4Z566_ADICA</name>
<organism evidence="1 2">
    <name type="scientific">Adiantum capillus-veneris</name>
    <name type="common">Maidenhair fern</name>
    <dbReference type="NCBI Taxonomy" id="13818"/>
    <lineage>
        <taxon>Eukaryota</taxon>
        <taxon>Viridiplantae</taxon>
        <taxon>Streptophyta</taxon>
        <taxon>Embryophyta</taxon>
        <taxon>Tracheophyta</taxon>
        <taxon>Polypodiopsida</taxon>
        <taxon>Polypodiidae</taxon>
        <taxon>Polypodiales</taxon>
        <taxon>Pteridineae</taxon>
        <taxon>Pteridaceae</taxon>
        <taxon>Vittarioideae</taxon>
        <taxon>Adiantum</taxon>
    </lineage>
</organism>
<keyword evidence="2" id="KW-1185">Reference proteome</keyword>
<evidence type="ECO:0000313" key="1">
    <source>
        <dbReference type="EMBL" id="KAI5060982.1"/>
    </source>
</evidence>
<accession>A0A9D4Z566</accession>
<comment type="caution">
    <text evidence="1">The sequence shown here is derived from an EMBL/GenBank/DDBJ whole genome shotgun (WGS) entry which is preliminary data.</text>
</comment>
<evidence type="ECO:0000313" key="2">
    <source>
        <dbReference type="Proteomes" id="UP000886520"/>
    </source>
</evidence>
<sequence length="122" mass="13798">MWNAWNSVKSNWKPSKDILANHLSVLLDSFWYGFFASKARAGVIRKAHMCYKGGITAWKDMVENGQLKSIQTPQRDFPISAIDALWCLQRAKYRMGKIEVLAKAVQATSKTPGHFGLLKTLI</sequence>
<protein>
    <submittedName>
        <fullName evidence="1">Uncharacterized protein</fullName>
    </submittedName>
</protein>
<reference evidence="1" key="1">
    <citation type="submission" date="2021-01" db="EMBL/GenBank/DDBJ databases">
        <title>Adiantum capillus-veneris genome.</title>
        <authorList>
            <person name="Fang Y."/>
            <person name="Liao Q."/>
        </authorList>
    </citation>
    <scope>NUCLEOTIDE SEQUENCE</scope>
    <source>
        <strain evidence="1">H3</strain>
        <tissue evidence="1">Leaf</tissue>
    </source>
</reference>
<gene>
    <name evidence="1" type="ORF">GOP47_0023487</name>
</gene>
<dbReference type="Proteomes" id="UP000886520">
    <property type="component" value="Chromosome 23"/>
</dbReference>
<dbReference type="AlphaFoldDB" id="A0A9D4Z566"/>
<proteinExistence type="predicted"/>
<dbReference type="EMBL" id="JABFUD020000023">
    <property type="protein sequence ID" value="KAI5060982.1"/>
    <property type="molecule type" value="Genomic_DNA"/>
</dbReference>